<evidence type="ECO:0000256" key="1">
    <source>
        <dbReference type="SAM" id="SignalP"/>
    </source>
</evidence>
<dbReference type="KEGG" id="dpx:DAPPUDRAFT_98703"/>
<evidence type="ECO:0008006" key="4">
    <source>
        <dbReference type="Google" id="ProtNLM"/>
    </source>
</evidence>
<dbReference type="Proteomes" id="UP000000305">
    <property type="component" value="Unassembled WGS sequence"/>
</dbReference>
<dbReference type="HOGENOM" id="CLU_1385435_0_0_1"/>
<proteinExistence type="predicted"/>
<name>E9G5K5_DAPPU</name>
<accession>E9G5K5</accession>
<reference evidence="2 3" key="1">
    <citation type="journal article" date="2011" name="Science">
        <title>The ecoresponsive genome of Daphnia pulex.</title>
        <authorList>
            <person name="Colbourne J.K."/>
            <person name="Pfrender M.E."/>
            <person name="Gilbert D."/>
            <person name="Thomas W.K."/>
            <person name="Tucker A."/>
            <person name="Oakley T.H."/>
            <person name="Tokishita S."/>
            <person name="Aerts A."/>
            <person name="Arnold G.J."/>
            <person name="Basu M.K."/>
            <person name="Bauer D.J."/>
            <person name="Caceres C.E."/>
            <person name="Carmel L."/>
            <person name="Casola C."/>
            <person name="Choi J.H."/>
            <person name="Detter J.C."/>
            <person name="Dong Q."/>
            <person name="Dusheyko S."/>
            <person name="Eads B.D."/>
            <person name="Frohlich T."/>
            <person name="Geiler-Samerotte K.A."/>
            <person name="Gerlach D."/>
            <person name="Hatcher P."/>
            <person name="Jogdeo S."/>
            <person name="Krijgsveld J."/>
            <person name="Kriventseva E.V."/>
            <person name="Kultz D."/>
            <person name="Laforsch C."/>
            <person name="Lindquist E."/>
            <person name="Lopez J."/>
            <person name="Manak J.R."/>
            <person name="Muller J."/>
            <person name="Pangilinan J."/>
            <person name="Patwardhan R.P."/>
            <person name="Pitluck S."/>
            <person name="Pritham E.J."/>
            <person name="Rechtsteiner A."/>
            <person name="Rho M."/>
            <person name="Rogozin I.B."/>
            <person name="Sakarya O."/>
            <person name="Salamov A."/>
            <person name="Schaack S."/>
            <person name="Shapiro H."/>
            <person name="Shiga Y."/>
            <person name="Skalitzky C."/>
            <person name="Smith Z."/>
            <person name="Souvorov A."/>
            <person name="Sung W."/>
            <person name="Tang Z."/>
            <person name="Tsuchiya D."/>
            <person name="Tu H."/>
            <person name="Vos H."/>
            <person name="Wang M."/>
            <person name="Wolf Y.I."/>
            <person name="Yamagata H."/>
            <person name="Yamada T."/>
            <person name="Ye Y."/>
            <person name="Shaw J.R."/>
            <person name="Andrews J."/>
            <person name="Crease T.J."/>
            <person name="Tang H."/>
            <person name="Lucas S.M."/>
            <person name="Robertson H.M."/>
            <person name="Bork P."/>
            <person name="Koonin E.V."/>
            <person name="Zdobnov E.M."/>
            <person name="Grigoriev I.V."/>
            <person name="Lynch M."/>
            <person name="Boore J.L."/>
        </authorList>
    </citation>
    <scope>NUCLEOTIDE SEQUENCE [LARGE SCALE GENOMIC DNA]</scope>
</reference>
<evidence type="ECO:0000313" key="3">
    <source>
        <dbReference type="Proteomes" id="UP000000305"/>
    </source>
</evidence>
<gene>
    <name evidence="2" type="ORF">DAPPUDRAFT_98703</name>
</gene>
<dbReference type="InParanoid" id="E9G5K5"/>
<evidence type="ECO:0000313" key="2">
    <source>
        <dbReference type="EMBL" id="EFX85613.1"/>
    </source>
</evidence>
<dbReference type="PhylomeDB" id="E9G5K5"/>
<keyword evidence="1" id="KW-0732">Signal</keyword>
<dbReference type="AlphaFoldDB" id="E9G5K5"/>
<keyword evidence="3" id="KW-1185">Reference proteome</keyword>
<protein>
    <recommendedName>
        <fullName evidence="4">Secreted protein</fullName>
    </recommendedName>
</protein>
<feature type="chain" id="PRO_5003240904" description="Secreted protein" evidence="1">
    <location>
        <begin position="26"/>
        <end position="197"/>
    </location>
</feature>
<dbReference type="EMBL" id="GL732532">
    <property type="protein sequence ID" value="EFX85613.1"/>
    <property type="molecule type" value="Genomic_DNA"/>
</dbReference>
<feature type="signal peptide" evidence="1">
    <location>
        <begin position="1"/>
        <end position="25"/>
    </location>
</feature>
<sequence length="197" mass="22462">MELAQVAVLLAFCDVLISVWKNSSGLWGIVTHTRDNLAVNIYRSASLSRQNMSFSLEGHKEHYYVKLACGGVEVGPIPSNFILQKERPVCISIEGHGDHYVKRVMQWCRGWVRTGRFSSLSRSELWRRSAVGYRCVDHWCTDVSWAWRIPNRNAAVLLPNNIKRNDQFTTPRPPSITLLLASQLLPEASDYIKVPEH</sequence>
<organism evidence="2 3">
    <name type="scientific">Daphnia pulex</name>
    <name type="common">Water flea</name>
    <dbReference type="NCBI Taxonomy" id="6669"/>
    <lineage>
        <taxon>Eukaryota</taxon>
        <taxon>Metazoa</taxon>
        <taxon>Ecdysozoa</taxon>
        <taxon>Arthropoda</taxon>
        <taxon>Crustacea</taxon>
        <taxon>Branchiopoda</taxon>
        <taxon>Diplostraca</taxon>
        <taxon>Cladocera</taxon>
        <taxon>Anomopoda</taxon>
        <taxon>Daphniidae</taxon>
        <taxon>Daphnia</taxon>
    </lineage>
</organism>